<dbReference type="GO" id="GO:0005886">
    <property type="term" value="C:plasma membrane"/>
    <property type="evidence" value="ECO:0007669"/>
    <property type="project" value="UniProtKB-SubCell"/>
</dbReference>
<evidence type="ECO:0000256" key="3">
    <source>
        <dbReference type="ARBA" id="ARBA00022475"/>
    </source>
</evidence>
<dbReference type="PANTHER" id="PTHR30330:SF1">
    <property type="entry name" value="AMINO-ACID CARRIER PROTEIN ALST"/>
    <property type="match status" value="1"/>
</dbReference>
<dbReference type="InterPro" id="IPR001463">
    <property type="entry name" value="Na/Ala_symport"/>
</dbReference>
<comment type="caution">
    <text evidence="7">The sequence shown here is derived from an EMBL/GenBank/DDBJ whole genome shotgun (WGS) entry which is preliminary data.</text>
</comment>
<dbReference type="PANTHER" id="PTHR30330">
    <property type="entry name" value="AGSS FAMILY TRANSPORTER, SODIUM-ALANINE"/>
    <property type="match status" value="1"/>
</dbReference>
<keyword evidence="4" id="KW-0812">Transmembrane</keyword>
<accession>K1UE43</accession>
<sequence length="168" mass="17325">FANIGHVGAVFTAIFKGAFGLRAVGGGIVGSGVKLALTWGMKRGVFSNEAGLGSSVMVHSSSNVKEPVRQGMWGIFEVFADTMVVCTLTAFAVLSSGLIDLDTGAVLVDVSGSALVGQAFATVFGSFGPASSPLRSCCSHSLPYWAGVTTAPRHVNIYSVRNPPLSTR</sequence>
<dbReference type="AlphaFoldDB" id="K1UE43"/>
<comment type="subcellular location">
    <subcellularLocation>
        <location evidence="1">Cell membrane</location>
        <topology evidence="1">Multi-pass membrane protein</topology>
    </subcellularLocation>
</comment>
<gene>
    <name evidence="7" type="ORF">LEA_03684</name>
</gene>
<evidence type="ECO:0000256" key="5">
    <source>
        <dbReference type="ARBA" id="ARBA00022989"/>
    </source>
</evidence>
<name>K1UE43_9ZZZZ</name>
<evidence type="ECO:0000256" key="2">
    <source>
        <dbReference type="ARBA" id="ARBA00022448"/>
    </source>
</evidence>
<keyword evidence="5" id="KW-1133">Transmembrane helix</keyword>
<evidence type="ECO:0000256" key="1">
    <source>
        <dbReference type="ARBA" id="ARBA00004651"/>
    </source>
</evidence>
<feature type="non-terminal residue" evidence="7">
    <location>
        <position position="1"/>
    </location>
</feature>
<dbReference type="GO" id="GO:0005283">
    <property type="term" value="F:amino acid:sodium symporter activity"/>
    <property type="evidence" value="ECO:0007669"/>
    <property type="project" value="InterPro"/>
</dbReference>
<keyword evidence="6" id="KW-0472">Membrane</keyword>
<evidence type="ECO:0000256" key="4">
    <source>
        <dbReference type="ARBA" id="ARBA00022692"/>
    </source>
</evidence>
<evidence type="ECO:0000313" key="7">
    <source>
        <dbReference type="EMBL" id="EKC78264.1"/>
    </source>
</evidence>
<protein>
    <submittedName>
        <fullName evidence="7">Amino acid carrier protein</fullName>
    </submittedName>
</protein>
<keyword evidence="2" id="KW-0813">Transport</keyword>
<keyword evidence="3" id="KW-1003">Cell membrane</keyword>
<proteinExistence type="predicted"/>
<reference evidence="7" key="1">
    <citation type="journal article" date="2013" name="Environ. Microbiol.">
        <title>Microbiota from the distal guts of lean and obese adolescents exhibit partial functional redundancy besides clear differences in community structure.</title>
        <authorList>
            <person name="Ferrer M."/>
            <person name="Ruiz A."/>
            <person name="Lanza F."/>
            <person name="Haange S.B."/>
            <person name="Oberbach A."/>
            <person name="Till H."/>
            <person name="Bargiela R."/>
            <person name="Campoy C."/>
            <person name="Segura M.T."/>
            <person name="Richter M."/>
            <person name="von Bergen M."/>
            <person name="Seifert J."/>
            <person name="Suarez A."/>
        </authorList>
    </citation>
    <scope>NUCLEOTIDE SEQUENCE</scope>
</reference>
<evidence type="ECO:0000256" key="6">
    <source>
        <dbReference type="ARBA" id="ARBA00023136"/>
    </source>
</evidence>
<organism evidence="7">
    <name type="scientific">human gut metagenome</name>
    <dbReference type="NCBI Taxonomy" id="408170"/>
    <lineage>
        <taxon>unclassified sequences</taxon>
        <taxon>metagenomes</taxon>
        <taxon>organismal metagenomes</taxon>
    </lineage>
</organism>
<dbReference type="Pfam" id="PF01235">
    <property type="entry name" value="Na_Ala_symp"/>
    <property type="match status" value="1"/>
</dbReference>
<dbReference type="EMBL" id="AJWY01002433">
    <property type="protein sequence ID" value="EKC78264.1"/>
    <property type="molecule type" value="Genomic_DNA"/>
</dbReference>